<accession>A0ABY0RBF7</accession>
<dbReference type="SUPFAM" id="SSF51306">
    <property type="entry name" value="LexA/Signal peptidase"/>
    <property type="match status" value="1"/>
</dbReference>
<dbReference type="PANTHER" id="PTHR40661:SF2">
    <property type="entry name" value="HTH-TYPE TRANSCRIPTIONAL REGULATOR PRTR"/>
    <property type="match status" value="1"/>
</dbReference>
<reference evidence="6 7" key="1">
    <citation type="submission" date="2016-10" db="EMBL/GenBank/DDBJ databases">
        <authorList>
            <person name="Varghese N."/>
            <person name="Submissions S."/>
        </authorList>
    </citation>
    <scope>NUCLEOTIDE SEQUENCE [LARGE SCALE GENOMIC DNA]</scope>
    <source>
        <strain evidence="6 7">BS2776</strain>
    </source>
</reference>
<dbReference type="InterPro" id="IPR001387">
    <property type="entry name" value="Cro/C1-type_HTH"/>
</dbReference>
<dbReference type="CDD" id="cd00093">
    <property type="entry name" value="HTH_XRE"/>
    <property type="match status" value="1"/>
</dbReference>
<evidence type="ECO:0000256" key="3">
    <source>
        <dbReference type="ARBA" id="ARBA00023163"/>
    </source>
</evidence>
<dbReference type="InterPro" id="IPR015927">
    <property type="entry name" value="Peptidase_S24_S26A/B/C"/>
</dbReference>
<name>A0ABY0RBF7_9PSED</name>
<evidence type="ECO:0000313" key="7">
    <source>
        <dbReference type="Proteomes" id="UP000181903"/>
    </source>
</evidence>
<dbReference type="PROSITE" id="PS50943">
    <property type="entry name" value="HTH_CROC1"/>
    <property type="match status" value="1"/>
</dbReference>
<dbReference type="RefSeq" id="WP_231981969.1">
    <property type="nucleotide sequence ID" value="NZ_JYLI01000023.1"/>
</dbReference>
<dbReference type="PANTHER" id="PTHR40661">
    <property type="match status" value="1"/>
</dbReference>
<dbReference type="InterPro" id="IPR039418">
    <property type="entry name" value="LexA-like"/>
</dbReference>
<keyword evidence="7" id="KW-1185">Reference proteome</keyword>
<organism evidence="6 7">
    <name type="scientific">Pseudomonas poae</name>
    <dbReference type="NCBI Taxonomy" id="200451"/>
    <lineage>
        <taxon>Bacteria</taxon>
        <taxon>Pseudomonadati</taxon>
        <taxon>Pseudomonadota</taxon>
        <taxon>Gammaproteobacteria</taxon>
        <taxon>Pseudomonadales</taxon>
        <taxon>Pseudomonadaceae</taxon>
        <taxon>Pseudomonas</taxon>
    </lineage>
</organism>
<sequence length="311" mass="34583">MAHIFCTACGVTFSDRAKADWPPAAFAAFWIAVCVIRTSKLQLQPKVNPWTYLSTTQIRNYIYNRCLYDSAMKNIGERIAQKREAAGLSQSELARRLGLSPQAVQKWEAGVSTPRNSKLGDLAEALGTSMGYLIDGGPGEAGRNAPDSNASSMKPIDGWDEKTPLDDDEVEVPFLREVELAAGSGRFVIQEDEGESLRFRKKNLRENGVQFSNAKCVTVRGNSMTPVLRDGATVGIDLGKTSLGDIIDGDLYAINHNGQMRVKQVFRLPSGIRLRSFNRDDHPDEDYSFQQMQDEQIGILGHVFWWGMYAR</sequence>
<dbReference type="SMART" id="SM00530">
    <property type="entry name" value="HTH_XRE"/>
    <property type="match status" value="1"/>
</dbReference>
<dbReference type="Gene3D" id="2.10.109.10">
    <property type="entry name" value="Umud Fragment, subunit A"/>
    <property type="match status" value="1"/>
</dbReference>
<keyword evidence="2" id="KW-0238">DNA-binding</keyword>
<evidence type="ECO:0000259" key="5">
    <source>
        <dbReference type="PROSITE" id="PS50943"/>
    </source>
</evidence>
<dbReference type="SUPFAM" id="SSF47413">
    <property type="entry name" value="lambda repressor-like DNA-binding domains"/>
    <property type="match status" value="1"/>
</dbReference>
<feature type="region of interest" description="Disordered" evidence="4">
    <location>
        <begin position="138"/>
        <end position="163"/>
    </location>
</feature>
<dbReference type="InterPro" id="IPR036286">
    <property type="entry name" value="LexA/Signal_pep-like_sf"/>
</dbReference>
<proteinExistence type="predicted"/>
<keyword evidence="3" id="KW-0804">Transcription</keyword>
<dbReference type="Pfam" id="PF00717">
    <property type="entry name" value="Peptidase_S24"/>
    <property type="match status" value="1"/>
</dbReference>
<evidence type="ECO:0000256" key="2">
    <source>
        <dbReference type="ARBA" id="ARBA00023125"/>
    </source>
</evidence>
<dbReference type="EMBL" id="LT629706">
    <property type="protein sequence ID" value="SDN51328.1"/>
    <property type="molecule type" value="Genomic_DNA"/>
</dbReference>
<protein>
    <submittedName>
        <fullName evidence="6">Phage repressor protein C, contains Cro/C1-type HTH and peptisase s24 domains</fullName>
    </submittedName>
</protein>
<dbReference type="Proteomes" id="UP000181903">
    <property type="component" value="Chromosome I"/>
</dbReference>
<dbReference type="InterPro" id="IPR010982">
    <property type="entry name" value="Lambda_DNA-bd_dom_sf"/>
</dbReference>
<dbReference type="Gene3D" id="1.10.260.40">
    <property type="entry name" value="lambda repressor-like DNA-binding domains"/>
    <property type="match status" value="1"/>
</dbReference>
<gene>
    <name evidence="6" type="ORF">SAMN04490208_0549</name>
</gene>
<dbReference type="CDD" id="cd06529">
    <property type="entry name" value="S24_LexA-like"/>
    <property type="match status" value="1"/>
</dbReference>
<dbReference type="Pfam" id="PF01381">
    <property type="entry name" value="HTH_3"/>
    <property type="match status" value="1"/>
</dbReference>
<evidence type="ECO:0000256" key="1">
    <source>
        <dbReference type="ARBA" id="ARBA00023015"/>
    </source>
</evidence>
<feature type="domain" description="HTH cro/C1-type" evidence="5">
    <location>
        <begin position="79"/>
        <end position="133"/>
    </location>
</feature>
<evidence type="ECO:0000313" key="6">
    <source>
        <dbReference type="EMBL" id="SDN51328.1"/>
    </source>
</evidence>
<keyword evidence="1" id="KW-0805">Transcription regulation</keyword>
<evidence type="ECO:0000256" key="4">
    <source>
        <dbReference type="SAM" id="MobiDB-lite"/>
    </source>
</evidence>